<organism evidence="1 2">
    <name type="scientific">Chlorogloeopsis fritschii PCC 6912</name>
    <dbReference type="NCBI Taxonomy" id="211165"/>
    <lineage>
        <taxon>Bacteria</taxon>
        <taxon>Bacillati</taxon>
        <taxon>Cyanobacteriota</taxon>
        <taxon>Cyanophyceae</taxon>
        <taxon>Nostocales</taxon>
        <taxon>Chlorogloeopsidaceae</taxon>
        <taxon>Chlorogloeopsis</taxon>
    </lineage>
</organism>
<dbReference type="GO" id="GO:0004190">
    <property type="term" value="F:aspartic-type endopeptidase activity"/>
    <property type="evidence" value="ECO:0007669"/>
    <property type="project" value="InterPro"/>
</dbReference>
<dbReference type="Gene3D" id="2.40.70.10">
    <property type="entry name" value="Acid Proteases"/>
    <property type="match status" value="1"/>
</dbReference>
<dbReference type="CDD" id="cd05483">
    <property type="entry name" value="retropepsin_like_bacteria"/>
    <property type="match status" value="1"/>
</dbReference>
<protein>
    <recommendedName>
        <fullName evidence="3">Peptidase A2 domain-containing protein</fullName>
    </recommendedName>
</protein>
<dbReference type="InterPro" id="IPR021109">
    <property type="entry name" value="Peptidase_aspartic_dom_sf"/>
</dbReference>
<dbReference type="AlphaFoldDB" id="A0A433MYS6"/>
<dbReference type="Pfam" id="PF13975">
    <property type="entry name" value="gag-asp_proteas"/>
    <property type="match status" value="1"/>
</dbReference>
<evidence type="ECO:0000313" key="2">
    <source>
        <dbReference type="Proteomes" id="UP000268857"/>
    </source>
</evidence>
<dbReference type="InterPro" id="IPR001969">
    <property type="entry name" value="Aspartic_peptidase_AS"/>
</dbReference>
<comment type="caution">
    <text evidence="1">The sequence shown here is derived from an EMBL/GenBank/DDBJ whole genome shotgun (WGS) entry which is preliminary data.</text>
</comment>
<dbReference type="SUPFAM" id="SSF50630">
    <property type="entry name" value="Acid proteases"/>
    <property type="match status" value="1"/>
</dbReference>
<gene>
    <name evidence="1" type="ORF">PCC6912_56940</name>
</gene>
<dbReference type="PROSITE" id="PS00141">
    <property type="entry name" value="ASP_PROTEASE"/>
    <property type="match status" value="1"/>
</dbReference>
<proteinExistence type="predicted"/>
<evidence type="ECO:0000313" key="1">
    <source>
        <dbReference type="EMBL" id="RUR73523.1"/>
    </source>
</evidence>
<keyword evidence="2" id="KW-1185">Reference proteome</keyword>
<reference evidence="1 2" key="1">
    <citation type="journal article" date="2019" name="Genome Biol. Evol.">
        <title>Day and night: Metabolic profiles and evolutionary relationships of six axenic non-marine cyanobacteria.</title>
        <authorList>
            <person name="Will S.E."/>
            <person name="Henke P."/>
            <person name="Boedeker C."/>
            <person name="Huang S."/>
            <person name="Brinkmann H."/>
            <person name="Rohde M."/>
            <person name="Jarek M."/>
            <person name="Friedl T."/>
            <person name="Seufert S."/>
            <person name="Schumacher M."/>
            <person name="Overmann J."/>
            <person name="Neumann-Schaal M."/>
            <person name="Petersen J."/>
        </authorList>
    </citation>
    <scope>NUCLEOTIDE SEQUENCE [LARGE SCALE GENOMIC DNA]</scope>
    <source>
        <strain evidence="1 2">PCC 6912</strain>
    </source>
</reference>
<accession>A0A433MYS6</accession>
<dbReference type="InterPro" id="IPR034122">
    <property type="entry name" value="Retropepsin-like_bacterial"/>
</dbReference>
<dbReference type="STRING" id="211165.GCA_000317285_01209"/>
<evidence type="ECO:0008006" key="3">
    <source>
        <dbReference type="Google" id="ProtNLM"/>
    </source>
</evidence>
<dbReference type="Proteomes" id="UP000268857">
    <property type="component" value="Unassembled WGS sequence"/>
</dbReference>
<dbReference type="EMBL" id="RSCJ01000035">
    <property type="protein sequence ID" value="RUR73523.1"/>
    <property type="molecule type" value="Genomic_DNA"/>
</dbReference>
<dbReference type="GO" id="GO:0006508">
    <property type="term" value="P:proteolysis"/>
    <property type="evidence" value="ECO:0007669"/>
    <property type="project" value="InterPro"/>
</dbReference>
<name>A0A433MYS6_CHLFR</name>
<sequence>MVTSSGRTVSLGKLCGMTPPDSGVIRIPIKRRIGRTPVVNVTFNGNQTFEMIFDTGASSTLITMGMANALKLKATGTVEAHIADGSKVQFLTSQVESIAIGKAVANNLQVAIAPKASVGLLGHDFFSNYDVKIMEKELELRRR</sequence>